<dbReference type="SUPFAM" id="SSF53383">
    <property type="entry name" value="PLP-dependent transferases"/>
    <property type="match status" value="1"/>
</dbReference>
<evidence type="ECO:0000256" key="2">
    <source>
        <dbReference type="ARBA" id="ARBA00011738"/>
    </source>
</evidence>
<evidence type="ECO:0000259" key="7">
    <source>
        <dbReference type="Pfam" id="PF00155"/>
    </source>
</evidence>
<evidence type="ECO:0000256" key="6">
    <source>
        <dbReference type="HAMAP-Rule" id="MF_01513"/>
    </source>
</evidence>
<dbReference type="Gene3D" id="3.90.1150.10">
    <property type="entry name" value="Aspartate Aminotransferase, domain 1"/>
    <property type="match status" value="1"/>
</dbReference>
<dbReference type="PANTHER" id="PTHR43643:SF3">
    <property type="entry name" value="HISTIDINOL-PHOSPHATE AMINOTRANSFERASE"/>
    <property type="match status" value="1"/>
</dbReference>
<dbReference type="NCBIfam" id="NF002878">
    <property type="entry name" value="PRK03321.1"/>
    <property type="match status" value="1"/>
</dbReference>
<dbReference type="EMBL" id="JBHUOF010000049">
    <property type="protein sequence ID" value="MFD2803175.1"/>
    <property type="molecule type" value="Genomic_DNA"/>
</dbReference>
<organism evidence="8 9">
    <name type="scientific">Prauserella oleivorans</name>
    <dbReference type="NCBI Taxonomy" id="1478153"/>
    <lineage>
        <taxon>Bacteria</taxon>
        <taxon>Bacillati</taxon>
        <taxon>Actinomycetota</taxon>
        <taxon>Actinomycetes</taxon>
        <taxon>Pseudonocardiales</taxon>
        <taxon>Pseudonocardiaceae</taxon>
        <taxon>Prauserella</taxon>
    </lineage>
</organism>
<keyword evidence="3 6" id="KW-0032">Aminotransferase</keyword>
<protein>
    <recommendedName>
        <fullName evidence="6">Aromatic amino acid aminotransferase</fullName>
        <shortName evidence="6">ArAT</shortName>
        <ecNumber evidence="6">2.6.1.57</ecNumber>
    </recommendedName>
</protein>
<dbReference type="InterPro" id="IPR015424">
    <property type="entry name" value="PyrdxlP-dep_Trfase"/>
</dbReference>
<evidence type="ECO:0000256" key="3">
    <source>
        <dbReference type="ARBA" id="ARBA00022576"/>
    </source>
</evidence>
<dbReference type="HAMAP" id="MF_01513">
    <property type="entry name" value="Phe_aminotrans_2"/>
    <property type="match status" value="1"/>
</dbReference>
<comment type="function">
    <text evidence="6">Aminotransferase that catalyzes the conversion of aromatic amino acids and 2-oxoglutarate into corresponding aromatic oxo acids and L-glutamate.</text>
</comment>
<dbReference type="InterPro" id="IPR015422">
    <property type="entry name" value="PyrdxlP-dep_Trfase_small"/>
</dbReference>
<dbReference type="InterPro" id="IPR050106">
    <property type="entry name" value="HistidinolP_aminotransfase"/>
</dbReference>
<evidence type="ECO:0000313" key="9">
    <source>
        <dbReference type="Proteomes" id="UP001597478"/>
    </source>
</evidence>
<comment type="subunit">
    <text evidence="2 6">Homodimer.</text>
</comment>
<dbReference type="Pfam" id="PF00155">
    <property type="entry name" value="Aminotran_1_2"/>
    <property type="match status" value="1"/>
</dbReference>
<dbReference type="PROSITE" id="PS00599">
    <property type="entry name" value="AA_TRANSFER_CLASS_2"/>
    <property type="match status" value="1"/>
</dbReference>
<comment type="caution">
    <text evidence="8">The sequence shown here is derived from an EMBL/GenBank/DDBJ whole genome shotgun (WGS) entry which is preliminary data.</text>
</comment>
<evidence type="ECO:0000256" key="4">
    <source>
        <dbReference type="ARBA" id="ARBA00022679"/>
    </source>
</evidence>
<comment type="similarity">
    <text evidence="6">Belongs to the class-II pyridoxal-phosphate-dependent aminotransferase family.</text>
</comment>
<dbReference type="EC" id="2.6.1.57" evidence="6"/>
<accession>A0ABW5WI15</accession>
<dbReference type="InterPro" id="IPR024892">
    <property type="entry name" value="ArAT"/>
</dbReference>
<evidence type="ECO:0000256" key="5">
    <source>
        <dbReference type="ARBA" id="ARBA00022898"/>
    </source>
</evidence>
<comment type="catalytic activity">
    <reaction evidence="6">
        <text>an aromatic L-alpha-amino acid + 2-oxoglutarate = an aromatic oxo-acid + L-glutamate</text>
        <dbReference type="Rhea" id="RHEA:17533"/>
        <dbReference type="ChEBI" id="CHEBI:16810"/>
        <dbReference type="ChEBI" id="CHEBI:29985"/>
        <dbReference type="ChEBI" id="CHEBI:73309"/>
        <dbReference type="ChEBI" id="CHEBI:84824"/>
        <dbReference type="EC" id="2.6.1.57"/>
    </reaction>
</comment>
<keyword evidence="4 6" id="KW-0808">Transferase</keyword>
<dbReference type="InterPro" id="IPR001917">
    <property type="entry name" value="Aminotrans_II_pyridoxalP_BS"/>
</dbReference>
<dbReference type="GO" id="GO:0004400">
    <property type="term" value="F:histidinol-phosphate transaminase activity"/>
    <property type="evidence" value="ECO:0007669"/>
    <property type="project" value="UniProtKB-EC"/>
</dbReference>
<evidence type="ECO:0000313" key="8">
    <source>
        <dbReference type="EMBL" id="MFD2803175.1"/>
    </source>
</evidence>
<dbReference type="CDD" id="cd00609">
    <property type="entry name" value="AAT_like"/>
    <property type="match status" value="1"/>
</dbReference>
<dbReference type="InterPro" id="IPR004839">
    <property type="entry name" value="Aminotransferase_I/II_large"/>
</dbReference>
<dbReference type="Gene3D" id="3.40.640.10">
    <property type="entry name" value="Type I PLP-dependent aspartate aminotransferase-like (Major domain)"/>
    <property type="match status" value="1"/>
</dbReference>
<name>A0ABW5WI15_9PSEU</name>
<dbReference type="Proteomes" id="UP001597478">
    <property type="component" value="Unassembled WGS sequence"/>
</dbReference>
<dbReference type="InterPro" id="IPR015421">
    <property type="entry name" value="PyrdxlP-dep_Trfase_major"/>
</dbReference>
<dbReference type="HAMAP" id="MF_01023">
    <property type="entry name" value="HisC_aminotrans_2"/>
    <property type="match status" value="1"/>
</dbReference>
<dbReference type="RefSeq" id="WP_377394795.1">
    <property type="nucleotide sequence ID" value="NZ_JBHSAN010000054.1"/>
</dbReference>
<dbReference type="PANTHER" id="PTHR43643">
    <property type="entry name" value="HISTIDINOL-PHOSPHATE AMINOTRANSFERASE 2"/>
    <property type="match status" value="1"/>
</dbReference>
<keyword evidence="9" id="KW-1185">Reference proteome</keyword>
<feature type="domain" description="Aminotransferase class I/classII large" evidence="7">
    <location>
        <begin position="36"/>
        <end position="355"/>
    </location>
</feature>
<reference evidence="9" key="1">
    <citation type="journal article" date="2019" name="Int. J. Syst. Evol. Microbiol.">
        <title>The Global Catalogue of Microorganisms (GCM) 10K type strain sequencing project: providing services to taxonomists for standard genome sequencing and annotation.</title>
        <authorList>
            <consortium name="The Broad Institute Genomics Platform"/>
            <consortium name="The Broad Institute Genome Sequencing Center for Infectious Disease"/>
            <person name="Wu L."/>
            <person name="Ma J."/>
        </authorList>
    </citation>
    <scope>NUCLEOTIDE SEQUENCE [LARGE SCALE GENOMIC DNA]</scope>
    <source>
        <strain evidence="9">IBRC-M 10906</strain>
    </source>
</reference>
<keyword evidence="5 6" id="KW-0663">Pyridoxal phosphate</keyword>
<gene>
    <name evidence="8" type="primary">hisC</name>
    <name evidence="6" type="synonym">pat</name>
    <name evidence="8" type="ORF">ACFS2C_27660</name>
</gene>
<dbReference type="InterPro" id="IPR005861">
    <property type="entry name" value="HisP_aminotrans"/>
</dbReference>
<sequence>MSTASSTPHASGAVPTRADLAALPAYVPGRTVPGAIKLASNEVPGGPLPSVAEAIAQATSQVNRYPDMGSQALTERLSRELDVAGERIAVGCGSVSLCQQVVQAMCAPGEEVLFAWRSFEAYPIVTQVGNATPRTVPLDSDHVHDLDAMLAAITPTTRVVFVCNPNNPTGTVVRREALTRFLDGVPGDVLVVLDEAYREFVTDREVPDGLDFARTRRNVLVLRTFSKAYGLAGLRVGYAVGPEEVITALRKVYVAFSVNALAQTAAIASLDAKDELLARCSDVVLERTRVRDALLAAGYEVPETQANFVWLPLRERAVEFAEHAMQHKVVVRPFAGDGVRVTISTPEENDVFLEAARTFTR</sequence>
<feature type="modified residue" description="N6-(pyridoxal phosphate)lysine" evidence="6">
    <location>
        <position position="227"/>
    </location>
</feature>
<comment type="cofactor">
    <cofactor evidence="1 6">
        <name>pyridoxal 5'-phosphate</name>
        <dbReference type="ChEBI" id="CHEBI:597326"/>
    </cofactor>
</comment>
<proteinExistence type="inferred from homology"/>
<dbReference type="NCBIfam" id="TIGR01141">
    <property type="entry name" value="hisC"/>
    <property type="match status" value="1"/>
</dbReference>
<evidence type="ECO:0000256" key="1">
    <source>
        <dbReference type="ARBA" id="ARBA00001933"/>
    </source>
</evidence>